<reference evidence="2 3" key="1">
    <citation type="submission" date="2019-07" db="EMBL/GenBank/DDBJ databases">
        <title>Shewanella sp. YLB-06 whole genomic sequence.</title>
        <authorList>
            <person name="Yu L."/>
        </authorList>
    </citation>
    <scope>NUCLEOTIDE SEQUENCE [LARGE SCALE GENOMIC DNA]</scope>
    <source>
        <strain evidence="2 3">YLB-06</strain>
    </source>
</reference>
<evidence type="ECO:0000313" key="3">
    <source>
        <dbReference type="Proteomes" id="UP000315947"/>
    </source>
</evidence>
<protein>
    <submittedName>
        <fullName evidence="2">Uncharacterized protein</fullName>
    </submittedName>
</protein>
<keyword evidence="1" id="KW-0175">Coiled coil</keyword>
<dbReference type="Proteomes" id="UP000315947">
    <property type="component" value="Chromosome"/>
</dbReference>
<proteinExistence type="predicted"/>
<evidence type="ECO:0000313" key="2">
    <source>
        <dbReference type="EMBL" id="QDO81938.1"/>
    </source>
</evidence>
<dbReference type="EMBL" id="CP041614">
    <property type="protein sequence ID" value="QDO81938.1"/>
    <property type="molecule type" value="Genomic_DNA"/>
</dbReference>
<dbReference type="RefSeq" id="WP_144044339.1">
    <property type="nucleotide sequence ID" value="NZ_CP041614.1"/>
</dbReference>
<feature type="coiled-coil region" evidence="1">
    <location>
        <begin position="62"/>
        <end position="89"/>
    </location>
</feature>
<evidence type="ECO:0000256" key="1">
    <source>
        <dbReference type="SAM" id="Coils"/>
    </source>
</evidence>
<name>A0ABX5WS43_9GAMM</name>
<sequence>MSEKVGPISIEQWGQFETALNKHSESKDWDKVVMINEVMIKALQREGKANTRPQFTARQALAKTHAAILAQLKKEKDKLEVEMKQFQSQQDGIAAYQLTSLSGERDDI</sequence>
<keyword evidence="3" id="KW-1185">Reference proteome</keyword>
<accession>A0ABX5WS43</accession>
<organism evidence="2 3">
    <name type="scientific">Shewanella psychropiezotolerans</name>
    <dbReference type="NCBI Taxonomy" id="2593655"/>
    <lineage>
        <taxon>Bacteria</taxon>
        <taxon>Pseudomonadati</taxon>
        <taxon>Pseudomonadota</taxon>
        <taxon>Gammaproteobacteria</taxon>
        <taxon>Alteromonadales</taxon>
        <taxon>Shewanellaceae</taxon>
        <taxon>Shewanella</taxon>
    </lineage>
</organism>
<gene>
    <name evidence="2" type="ORF">FM037_00295</name>
</gene>